<dbReference type="OrthoDB" id="9813719at2"/>
<dbReference type="AlphaFoldDB" id="A0A1M6YEI1"/>
<dbReference type="PANTHER" id="PTHR13504:SF33">
    <property type="entry name" value="FIC FAMILY PROTEIN"/>
    <property type="match status" value="1"/>
</dbReference>
<dbReference type="Proteomes" id="UP000184395">
    <property type="component" value="Unassembled WGS sequence"/>
</dbReference>
<dbReference type="Gene3D" id="1.10.10.10">
    <property type="entry name" value="Winged helix-like DNA-binding domain superfamily/Winged helix DNA-binding domain"/>
    <property type="match status" value="1"/>
</dbReference>
<dbReference type="STRING" id="169427.SAMN05192548_106816"/>
<gene>
    <name evidence="4" type="ORF">SAMN05192548_106816</name>
</gene>
<evidence type="ECO:0000256" key="2">
    <source>
        <dbReference type="PIRSR" id="PIRSR640198-2"/>
    </source>
</evidence>
<dbReference type="InterPro" id="IPR003812">
    <property type="entry name" value="Fido"/>
</dbReference>
<accession>A0A1M6YEI1</accession>
<feature type="active site" evidence="1">
    <location>
        <position position="209"/>
    </location>
</feature>
<dbReference type="PROSITE" id="PS51459">
    <property type="entry name" value="FIDO"/>
    <property type="match status" value="1"/>
</dbReference>
<dbReference type="InterPro" id="IPR040198">
    <property type="entry name" value="Fido_containing"/>
</dbReference>
<dbReference type="GO" id="GO:0005524">
    <property type="term" value="F:ATP binding"/>
    <property type="evidence" value="ECO:0007669"/>
    <property type="project" value="UniProtKB-KW"/>
</dbReference>
<keyword evidence="2" id="KW-0547">Nucleotide-binding</keyword>
<dbReference type="KEGG" id="pts:CUJ90_32090"/>
<dbReference type="GeneID" id="301982730"/>
<evidence type="ECO:0000313" key="4">
    <source>
        <dbReference type="EMBL" id="SHL16480.1"/>
    </source>
</evidence>
<feature type="binding site" evidence="2">
    <location>
        <begin position="251"/>
        <end position="252"/>
    </location>
    <ligand>
        <name>ATP</name>
        <dbReference type="ChEBI" id="CHEBI:30616"/>
    </ligand>
</feature>
<evidence type="ECO:0000259" key="3">
    <source>
        <dbReference type="PROSITE" id="PS51459"/>
    </source>
</evidence>
<feature type="domain" description="Fido" evidence="3">
    <location>
        <begin position="118"/>
        <end position="274"/>
    </location>
</feature>
<dbReference type="Gene3D" id="1.10.3290.10">
    <property type="entry name" value="Fido-like domain"/>
    <property type="match status" value="1"/>
</dbReference>
<evidence type="ECO:0000256" key="1">
    <source>
        <dbReference type="PIRSR" id="PIRSR640198-1"/>
    </source>
</evidence>
<sequence length="390" mass="43381">MTSTHPLIWQASTWPGMHYDAIRVGGELARAHRAQGIVEGKLASLGFEQRLELAAEAWSQDAVATAAIEGERIDLTAVRSSVARRLGVGNQDGPNAPRSVEGLLDIMDDAVRQRQAALTHERLCAWQAALFPTGYSGMVKILVGAYREHAEPMQIVSGRVGRERVHYEAPASAQVPAEMQQFLDWFNATTEHDHLVKAALAHLWFETIHPFEDGNGRIGRVLIDLVLARDSGEVSRLIRTSQRLLDKRRDYYEQLERAQHGELDVTEWVLWFVEQVRVSCEEASGVVDATLDKAVFWMNHRDKVLTTRQRKVVNVLLDAGPKGFEGGMNTRKYESVGNTSRATASRELIELENMGLLSRVGAGRSTRYYLNMPGWAAADTAIADTPSRDG</sequence>
<keyword evidence="2" id="KW-0067">ATP-binding</keyword>
<proteinExistence type="predicted"/>
<organism evidence="4 5">
    <name type="scientific">Paraburkholderia terricola</name>
    <dbReference type="NCBI Taxonomy" id="169427"/>
    <lineage>
        <taxon>Bacteria</taxon>
        <taxon>Pseudomonadati</taxon>
        <taxon>Pseudomonadota</taxon>
        <taxon>Betaproteobacteria</taxon>
        <taxon>Burkholderiales</taxon>
        <taxon>Burkholderiaceae</taxon>
        <taxon>Paraburkholderia</taxon>
    </lineage>
</organism>
<feature type="binding site" evidence="2">
    <location>
        <begin position="213"/>
        <end position="220"/>
    </location>
    <ligand>
        <name>ATP</name>
        <dbReference type="ChEBI" id="CHEBI:30616"/>
    </ligand>
</feature>
<dbReference type="Pfam" id="PF02661">
    <property type="entry name" value="Fic"/>
    <property type="match status" value="1"/>
</dbReference>
<dbReference type="InterPro" id="IPR036388">
    <property type="entry name" value="WH-like_DNA-bd_sf"/>
</dbReference>
<dbReference type="InterPro" id="IPR025230">
    <property type="entry name" value="DUF4172"/>
</dbReference>
<reference evidence="4 5" key="1">
    <citation type="submission" date="2016-11" db="EMBL/GenBank/DDBJ databases">
        <authorList>
            <person name="Jaros S."/>
            <person name="Januszkiewicz K."/>
            <person name="Wedrychowicz H."/>
        </authorList>
    </citation>
    <scope>NUCLEOTIDE SEQUENCE [LARGE SCALE GENOMIC DNA]</scope>
    <source>
        <strain evidence="4 5">LMG 20594</strain>
    </source>
</reference>
<protein>
    <submittedName>
        <fullName evidence="4">Fic family protein</fullName>
    </submittedName>
</protein>
<dbReference type="EMBL" id="FRAB01000068">
    <property type="protein sequence ID" value="SHL16480.1"/>
    <property type="molecule type" value="Genomic_DNA"/>
</dbReference>
<evidence type="ECO:0000313" key="5">
    <source>
        <dbReference type="Proteomes" id="UP000184395"/>
    </source>
</evidence>
<dbReference type="SUPFAM" id="SSF140931">
    <property type="entry name" value="Fic-like"/>
    <property type="match status" value="1"/>
</dbReference>
<dbReference type="RefSeq" id="WP_073432599.1">
    <property type="nucleotide sequence ID" value="NZ_CADFGY010000022.1"/>
</dbReference>
<dbReference type="Pfam" id="PF13776">
    <property type="entry name" value="DUF4172"/>
    <property type="match status" value="1"/>
</dbReference>
<name>A0A1M6YEI1_9BURK</name>
<dbReference type="InterPro" id="IPR036597">
    <property type="entry name" value="Fido-like_dom_sf"/>
</dbReference>
<dbReference type="PANTHER" id="PTHR13504">
    <property type="entry name" value="FIDO DOMAIN-CONTAINING PROTEIN DDB_G0283145"/>
    <property type="match status" value="1"/>
</dbReference>